<dbReference type="EMBL" id="JARBDR010000141">
    <property type="protein sequence ID" value="KAJ8320944.1"/>
    <property type="molecule type" value="Genomic_DNA"/>
</dbReference>
<accession>A0ABQ9FUK6</accession>
<dbReference type="SUPFAM" id="SSF54373">
    <property type="entry name" value="FAD-linked reductases, C-terminal domain"/>
    <property type="match status" value="1"/>
</dbReference>
<evidence type="ECO:0000313" key="2">
    <source>
        <dbReference type="Proteomes" id="UP001217089"/>
    </source>
</evidence>
<sequence length="72" mass="8021">MIYETSFCNQTFPNEVGDGISVRIVLLHAKSKGNVKVRDLDPADYPALDPKYLSHPADILQFIKGIDCVFPV</sequence>
<keyword evidence="2" id="KW-1185">Reference proteome</keyword>
<comment type="caution">
    <text evidence="1">The sequence shown here is derived from an EMBL/GenBank/DDBJ whole genome shotgun (WGS) entry which is preliminary data.</text>
</comment>
<dbReference type="Proteomes" id="UP001217089">
    <property type="component" value="Unassembled WGS sequence"/>
</dbReference>
<organism evidence="1 2">
    <name type="scientific">Tegillarca granosa</name>
    <name type="common">Malaysian cockle</name>
    <name type="synonym">Anadara granosa</name>
    <dbReference type="NCBI Taxonomy" id="220873"/>
    <lineage>
        <taxon>Eukaryota</taxon>
        <taxon>Metazoa</taxon>
        <taxon>Spiralia</taxon>
        <taxon>Lophotrochozoa</taxon>
        <taxon>Mollusca</taxon>
        <taxon>Bivalvia</taxon>
        <taxon>Autobranchia</taxon>
        <taxon>Pteriomorphia</taxon>
        <taxon>Arcoida</taxon>
        <taxon>Arcoidea</taxon>
        <taxon>Arcidae</taxon>
        <taxon>Tegillarca</taxon>
    </lineage>
</organism>
<proteinExistence type="predicted"/>
<evidence type="ECO:0000313" key="1">
    <source>
        <dbReference type="EMBL" id="KAJ8320944.1"/>
    </source>
</evidence>
<dbReference type="Gene3D" id="3.30.560.10">
    <property type="entry name" value="Glucose Oxidase, domain 3"/>
    <property type="match status" value="1"/>
</dbReference>
<protein>
    <submittedName>
        <fullName evidence="1">Uncharacterized protein</fullName>
    </submittedName>
</protein>
<reference evidence="1 2" key="1">
    <citation type="submission" date="2022-12" db="EMBL/GenBank/DDBJ databases">
        <title>Chromosome-level genome of Tegillarca granosa.</title>
        <authorList>
            <person name="Kim J."/>
        </authorList>
    </citation>
    <scope>NUCLEOTIDE SEQUENCE [LARGE SCALE GENOMIC DNA]</scope>
    <source>
        <strain evidence="1">Teg-2019</strain>
        <tissue evidence="1">Adductor muscle</tissue>
    </source>
</reference>
<gene>
    <name evidence="1" type="ORF">KUTeg_002531</name>
</gene>
<name>A0ABQ9FUK6_TEGGR</name>